<protein>
    <submittedName>
        <fullName evidence="1">GTP-binding protein SAR1A</fullName>
    </submittedName>
</protein>
<gene>
    <name evidence="1" type="ORF">G2W53_006225</name>
</gene>
<dbReference type="AlphaFoldDB" id="A0A834X395"/>
<accession>A0A834X395</accession>
<dbReference type="Proteomes" id="UP000634136">
    <property type="component" value="Unassembled WGS sequence"/>
</dbReference>
<comment type="caution">
    <text evidence="1">The sequence shown here is derived from an EMBL/GenBank/DDBJ whole genome shotgun (WGS) entry which is preliminary data.</text>
</comment>
<dbReference type="EMBL" id="JAAIUW010000003">
    <property type="protein sequence ID" value="KAF7837743.1"/>
    <property type="molecule type" value="Genomic_DNA"/>
</dbReference>
<sequence>MLICISIQQDDNQLLQGHLNVYFSLALFDVLREPPKAFTKSHLADNTAHEHLQRAHIGVSQTDVALARREVRQAHMVTQLILRGSIRGTWLGKKSRCLHLHRLHFKCIIRGEPQVQSQRPPKFFPSSTK</sequence>
<keyword evidence="2" id="KW-1185">Reference proteome</keyword>
<proteinExistence type="predicted"/>
<reference evidence="1" key="1">
    <citation type="submission" date="2020-09" db="EMBL/GenBank/DDBJ databases">
        <title>Genome-Enabled Discovery of Anthraquinone Biosynthesis in Senna tora.</title>
        <authorList>
            <person name="Kang S.-H."/>
            <person name="Pandey R.P."/>
            <person name="Lee C.-M."/>
            <person name="Sim J.-S."/>
            <person name="Jeong J.-T."/>
            <person name="Choi B.-S."/>
            <person name="Jung M."/>
            <person name="Ginzburg D."/>
            <person name="Zhao K."/>
            <person name="Won S.Y."/>
            <person name="Oh T.-J."/>
            <person name="Yu Y."/>
            <person name="Kim N.-H."/>
            <person name="Lee O.R."/>
            <person name="Lee T.-H."/>
            <person name="Bashyal P."/>
            <person name="Kim T.-S."/>
            <person name="Lee W.-H."/>
            <person name="Kawkins C."/>
            <person name="Kim C.-K."/>
            <person name="Kim J.S."/>
            <person name="Ahn B.O."/>
            <person name="Rhee S.Y."/>
            <person name="Sohng J.K."/>
        </authorList>
    </citation>
    <scope>NUCLEOTIDE SEQUENCE</scope>
    <source>
        <tissue evidence="1">Leaf</tissue>
    </source>
</reference>
<evidence type="ECO:0000313" key="2">
    <source>
        <dbReference type="Proteomes" id="UP000634136"/>
    </source>
</evidence>
<organism evidence="1 2">
    <name type="scientific">Senna tora</name>
    <dbReference type="NCBI Taxonomy" id="362788"/>
    <lineage>
        <taxon>Eukaryota</taxon>
        <taxon>Viridiplantae</taxon>
        <taxon>Streptophyta</taxon>
        <taxon>Embryophyta</taxon>
        <taxon>Tracheophyta</taxon>
        <taxon>Spermatophyta</taxon>
        <taxon>Magnoliopsida</taxon>
        <taxon>eudicotyledons</taxon>
        <taxon>Gunneridae</taxon>
        <taxon>Pentapetalae</taxon>
        <taxon>rosids</taxon>
        <taxon>fabids</taxon>
        <taxon>Fabales</taxon>
        <taxon>Fabaceae</taxon>
        <taxon>Caesalpinioideae</taxon>
        <taxon>Cassia clade</taxon>
        <taxon>Senna</taxon>
    </lineage>
</organism>
<name>A0A834X395_9FABA</name>
<evidence type="ECO:0000313" key="1">
    <source>
        <dbReference type="EMBL" id="KAF7837743.1"/>
    </source>
</evidence>